<dbReference type="STRING" id="6248.A0A0K0EHF5"/>
<dbReference type="WBParaSite" id="SSTP_0000891100.1">
    <property type="protein sequence ID" value="SSTP_0000891100.1"/>
    <property type="gene ID" value="SSTP_0000891100"/>
</dbReference>
<evidence type="ECO:0000313" key="3">
    <source>
        <dbReference type="WBParaSite" id="SSTP_0000891100.1"/>
    </source>
</evidence>
<keyword evidence="1" id="KW-0472">Membrane</keyword>
<organism evidence="3">
    <name type="scientific">Strongyloides stercoralis</name>
    <name type="common">Threadworm</name>
    <dbReference type="NCBI Taxonomy" id="6248"/>
    <lineage>
        <taxon>Eukaryota</taxon>
        <taxon>Metazoa</taxon>
        <taxon>Ecdysozoa</taxon>
        <taxon>Nematoda</taxon>
        <taxon>Chromadorea</taxon>
        <taxon>Rhabditida</taxon>
        <taxon>Tylenchina</taxon>
        <taxon>Panagrolaimomorpha</taxon>
        <taxon>Strongyloidoidea</taxon>
        <taxon>Strongyloididae</taxon>
        <taxon>Strongyloides</taxon>
    </lineage>
</organism>
<evidence type="ECO:0000313" key="4">
    <source>
        <dbReference type="WBParaSite" id="TCONS_00000829.p1"/>
    </source>
</evidence>
<dbReference type="AlphaFoldDB" id="A0A0K0EHF5"/>
<evidence type="ECO:0000313" key="2">
    <source>
        <dbReference type="Proteomes" id="UP000035681"/>
    </source>
</evidence>
<keyword evidence="2" id="KW-1185">Reference proteome</keyword>
<protein>
    <submittedName>
        <fullName evidence="3">EGF-like domain-containing protein</fullName>
    </submittedName>
    <submittedName>
        <fullName evidence="4">Syndecan/Neurexin domain-containing protein</fullName>
    </submittedName>
</protein>
<feature type="transmembrane region" description="Helical" evidence="1">
    <location>
        <begin position="191"/>
        <end position="216"/>
    </location>
</feature>
<name>A0A0K0EHF5_STRER</name>
<evidence type="ECO:0000256" key="1">
    <source>
        <dbReference type="SAM" id="Phobius"/>
    </source>
</evidence>
<keyword evidence="1" id="KW-1133">Transmembrane helix</keyword>
<dbReference type="WBParaSite" id="TCONS_00000829.p1">
    <property type="protein sequence ID" value="TCONS_00000829.p1"/>
    <property type="gene ID" value="XLOC_000794"/>
</dbReference>
<keyword evidence="1" id="KW-0812">Transmembrane</keyword>
<reference evidence="3" key="1">
    <citation type="submission" date="2015-08" db="UniProtKB">
        <authorList>
            <consortium name="WormBaseParasite"/>
        </authorList>
    </citation>
    <scope>IDENTIFICATION</scope>
</reference>
<sequence>MIVDCGSEPDIFPSNLVRCGEIPLCKYTHCYKHYSCLLAASTSYVYYGCQTATDKKPYYCICQDNLNNIKFHKFVKNSITFFEKVNANNIEFYQTTLPFINIPSIEGTKNNTSIINNRMGLSSNITINDINEAIQSSETITNSTMNNPIESTTINDIKLFIDENLLHNNKENFTETSLITTISPMEKNGGLSGGAIAGIVIAVLALLFIISILLYFGHRYLSKKRKTHGEYRPQMEENMHAKDLPYLPPPNAEGLI</sequence>
<proteinExistence type="predicted"/>
<accession>A0A0K0EHF5</accession>
<dbReference type="Proteomes" id="UP000035681">
    <property type="component" value="Unplaced"/>
</dbReference>